<comment type="similarity">
    <text evidence="1">Belongs to the intimin/invasin family.</text>
</comment>
<proteinExistence type="inferred from homology"/>
<feature type="signal peptide" evidence="2">
    <location>
        <begin position="1"/>
        <end position="24"/>
    </location>
</feature>
<evidence type="ECO:0000256" key="1">
    <source>
        <dbReference type="ARBA" id="ARBA00010116"/>
    </source>
</evidence>
<dbReference type="Proteomes" id="UP001595962">
    <property type="component" value="Unassembled WGS sequence"/>
</dbReference>
<reference evidence="5" key="1">
    <citation type="journal article" date="2019" name="Int. J. Syst. Evol. Microbiol.">
        <title>The Global Catalogue of Microorganisms (GCM) 10K type strain sequencing project: providing services to taxonomists for standard genome sequencing and annotation.</title>
        <authorList>
            <consortium name="The Broad Institute Genomics Platform"/>
            <consortium name="The Broad Institute Genome Sequencing Center for Infectious Disease"/>
            <person name="Wu L."/>
            <person name="Ma J."/>
        </authorList>
    </citation>
    <scope>NUCLEOTIDE SEQUENCE [LARGE SCALE GENOMIC DNA]</scope>
    <source>
        <strain evidence="5">DT28</strain>
    </source>
</reference>
<sequence>MLSSHWNRWLLCLASILLISGCSSDRTDEATTVSNLSLSSTLLNTAYPSQFVTITATVSDENGAALSNATVQFSTSLGSFSPDTVVTESSVKTDNGSQRGQASVRLYPGAQPGTATITAYVNGLRQSTTVTIEGTVVQPELPDPTTLAISSSESALYVSGVSQLESSAITIRLLTSSGAAAKDAPAGINNVRVTLVTSPNGGETLSGRQASGEVIKASQSLDVASQGGVATVTLNSGRLPGVIELSAEALNDQGQPYNPAIRATLSTISIASGPAHSIVFSYPVTDSITDLGNGIYRKLGGLLVTDRHGNPVADGTVINLGVIDSVLVSNREPVIDYGFTKTVADGLASTVQGQANLTDLSNALFQSAVITRNNTSRYIQAQDRVLLFNAQAEDKSRFVAVAPSESSRVQVNKAYQNTDAELEYLIGASLLGAQVSGTDPAKADLVSGQAITKDGNATFYLTYPADNSSILHGCLPTDIDTRQSPMASSQVWIVAEASGSGATSLNDQACFSAISPLSLSANTTAISKTSTVALQLVDQKEIALPFMPITELVSYGQNAGGLVVTVSPYCANRDDRRTNAAGYCNLDISVAGGSSGDAATITLIAGDARLDIAVSIP</sequence>
<evidence type="ECO:0000259" key="3">
    <source>
        <dbReference type="PROSITE" id="PS51127"/>
    </source>
</evidence>
<evidence type="ECO:0000313" key="5">
    <source>
        <dbReference type="Proteomes" id="UP001595962"/>
    </source>
</evidence>
<dbReference type="EMBL" id="JBHSGB010000001">
    <property type="protein sequence ID" value="MFC4653739.1"/>
    <property type="molecule type" value="Genomic_DNA"/>
</dbReference>
<name>A0ABV9JI39_9GAMM</name>
<protein>
    <recommendedName>
        <fullName evidence="3">Big-1 domain-containing protein</fullName>
    </recommendedName>
</protein>
<feature type="domain" description="Big-1" evidence="3">
    <location>
        <begin position="33"/>
        <end position="135"/>
    </location>
</feature>
<dbReference type="SUPFAM" id="SSF49373">
    <property type="entry name" value="Invasin/intimin cell-adhesion fragments"/>
    <property type="match status" value="1"/>
</dbReference>
<evidence type="ECO:0000256" key="2">
    <source>
        <dbReference type="SAM" id="SignalP"/>
    </source>
</evidence>
<dbReference type="RefSeq" id="WP_377331248.1">
    <property type="nucleotide sequence ID" value="NZ_JBHSGB010000001.1"/>
</dbReference>
<feature type="chain" id="PRO_5047146231" description="Big-1 domain-containing protein" evidence="2">
    <location>
        <begin position="25"/>
        <end position="617"/>
    </location>
</feature>
<keyword evidence="5" id="KW-1185">Reference proteome</keyword>
<dbReference type="InterPro" id="IPR003344">
    <property type="entry name" value="Big_1_dom"/>
</dbReference>
<accession>A0ABV9JI39</accession>
<dbReference type="PROSITE" id="PS51127">
    <property type="entry name" value="BIG1"/>
    <property type="match status" value="1"/>
</dbReference>
<comment type="caution">
    <text evidence="4">The sequence shown here is derived from an EMBL/GenBank/DDBJ whole genome shotgun (WGS) entry which is preliminary data.</text>
</comment>
<keyword evidence="2" id="KW-0732">Signal</keyword>
<evidence type="ECO:0000313" key="4">
    <source>
        <dbReference type="EMBL" id="MFC4653739.1"/>
    </source>
</evidence>
<dbReference type="InterPro" id="IPR013783">
    <property type="entry name" value="Ig-like_fold"/>
</dbReference>
<dbReference type="Gene3D" id="2.60.40.10">
    <property type="entry name" value="Immunoglobulins"/>
    <property type="match status" value="1"/>
</dbReference>
<gene>
    <name evidence="4" type="ORF">ACFO3I_01745</name>
</gene>
<organism evidence="4 5">
    <name type="scientific">Rheinheimera marina</name>
    <dbReference type="NCBI Taxonomy" id="1774958"/>
    <lineage>
        <taxon>Bacteria</taxon>
        <taxon>Pseudomonadati</taxon>
        <taxon>Pseudomonadota</taxon>
        <taxon>Gammaproteobacteria</taxon>
        <taxon>Chromatiales</taxon>
        <taxon>Chromatiaceae</taxon>
        <taxon>Rheinheimera</taxon>
    </lineage>
</organism>
<dbReference type="InterPro" id="IPR008964">
    <property type="entry name" value="Invasin/intimin_cell_adhesion"/>
</dbReference>